<comment type="pathway">
    <text evidence="2">Bacterial outer membrane biogenesis; lipopolysaccharide biosynthesis.</text>
</comment>
<dbReference type="AlphaFoldDB" id="A0A915UAZ0"/>
<comment type="catalytic activity">
    <reaction evidence="7 8">
        <text>D-arabinose 5-phosphate + phosphoenolpyruvate + H2O = 3-deoxy-alpha-D-manno-2-octulosonate-8-phosphate + phosphate</text>
        <dbReference type="Rhea" id="RHEA:14053"/>
        <dbReference type="ChEBI" id="CHEBI:15377"/>
        <dbReference type="ChEBI" id="CHEBI:43474"/>
        <dbReference type="ChEBI" id="CHEBI:57693"/>
        <dbReference type="ChEBI" id="CHEBI:58702"/>
        <dbReference type="ChEBI" id="CHEBI:85985"/>
        <dbReference type="EC" id="2.5.1.55"/>
    </reaction>
</comment>
<comment type="subcellular location">
    <subcellularLocation>
        <location evidence="1 8">Cytoplasm</location>
    </subcellularLocation>
</comment>
<evidence type="ECO:0000259" key="9">
    <source>
        <dbReference type="Pfam" id="PF00793"/>
    </source>
</evidence>
<reference evidence="10" key="1">
    <citation type="submission" date="2020-12" db="EMBL/GenBank/DDBJ databases">
        <title>Desulfobium dissulfuricans gen. nov., sp. nov., a novel mesophilic, sulfate-reducing bacterium isolated from a deep-sea hydrothermal vent.</title>
        <authorList>
            <person name="Hashimoto Y."/>
            <person name="Tame A."/>
            <person name="Sawayama S."/>
            <person name="Miyazaki J."/>
            <person name="Takai K."/>
            <person name="Nakagawa S."/>
        </authorList>
    </citation>
    <scope>NUCLEOTIDE SEQUENCE</scope>
    <source>
        <strain evidence="10">GF1</strain>
    </source>
</reference>
<evidence type="ECO:0000256" key="3">
    <source>
        <dbReference type="ARBA" id="ARBA00004845"/>
    </source>
</evidence>
<dbReference type="GO" id="GO:0019294">
    <property type="term" value="P:keto-3-deoxy-D-manno-octulosonic acid biosynthetic process"/>
    <property type="evidence" value="ECO:0007669"/>
    <property type="project" value="UniProtKB-UniRule"/>
</dbReference>
<comment type="similarity">
    <text evidence="4 8">Belongs to the KdsA family.</text>
</comment>
<evidence type="ECO:0000256" key="4">
    <source>
        <dbReference type="ARBA" id="ARBA00010499"/>
    </source>
</evidence>
<sequence>MQTITLNNLPEGRTITVGPGQPLLLLAGPCVLESGELGWEIAREMKDICARLGISYVFKGSFDKANRTSLRSFRGPGLEKGLRQLGRIREEVGVPVVSDVHEQGQVEMAAEVLDIIQIPAFLCRQTDLLVAAAKSGKTVNLKKGQFVSPWDMEHAVGKLRDGGCDRILLTERGASFGYNNLVVDMRSLPVMRGFGCPVVFDATHSVQLPGGTGGSSGGQREFVPTLARAAMAAGIDGLFMEVHPDPDKALCDGPNSWPLDQVEPLLRQLLAIRAALDEDQNG</sequence>
<dbReference type="Gene3D" id="3.20.20.70">
    <property type="entry name" value="Aldolase class I"/>
    <property type="match status" value="1"/>
</dbReference>
<evidence type="ECO:0000313" key="10">
    <source>
        <dbReference type="EMBL" id="BCO10461.1"/>
    </source>
</evidence>
<comment type="pathway">
    <text evidence="3 8">Carbohydrate biosynthesis; 3-deoxy-D-manno-octulosonate biosynthesis; 3-deoxy-D-manno-octulosonate from D-ribulose 5-phosphate: step 2/3.</text>
</comment>
<evidence type="ECO:0000256" key="2">
    <source>
        <dbReference type="ARBA" id="ARBA00004756"/>
    </source>
</evidence>
<evidence type="ECO:0000256" key="1">
    <source>
        <dbReference type="ARBA" id="ARBA00004496"/>
    </source>
</evidence>
<keyword evidence="11" id="KW-1185">Reference proteome</keyword>
<keyword evidence="6 8" id="KW-0808">Transferase</keyword>
<dbReference type="NCBIfam" id="TIGR01362">
    <property type="entry name" value="KDO8P_synth"/>
    <property type="match status" value="1"/>
</dbReference>
<evidence type="ECO:0000313" key="11">
    <source>
        <dbReference type="Proteomes" id="UP001063350"/>
    </source>
</evidence>
<dbReference type="EMBL" id="AP024233">
    <property type="protein sequence ID" value="BCO10461.1"/>
    <property type="molecule type" value="Genomic_DNA"/>
</dbReference>
<dbReference type="RefSeq" id="WP_267927190.1">
    <property type="nucleotide sequence ID" value="NZ_AP024233.1"/>
</dbReference>
<dbReference type="PANTHER" id="PTHR21057">
    <property type="entry name" value="PHOSPHO-2-DEHYDRO-3-DEOXYHEPTONATE ALDOLASE"/>
    <property type="match status" value="1"/>
</dbReference>
<dbReference type="GO" id="GO:0008676">
    <property type="term" value="F:3-deoxy-8-phosphooctulonate synthase activity"/>
    <property type="evidence" value="ECO:0007669"/>
    <property type="project" value="UniProtKB-UniRule"/>
</dbReference>
<keyword evidence="5 8" id="KW-0963">Cytoplasm</keyword>
<dbReference type="HAMAP" id="MF_00056">
    <property type="entry name" value="KDO8P_synth"/>
    <property type="match status" value="1"/>
</dbReference>
<name>A0A915UAZ0_9BACT</name>
<evidence type="ECO:0000256" key="5">
    <source>
        <dbReference type="ARBA" id="ARBA00022490"/>
    </source>
</evidence>
<organism evidence="10 11">
    <name type="scientific">Desulfolithobacter dissulfuricans</name>
    <dbReference type="NCBI Taxonomy" id="2795293"/>
    <lineage>
        <taxon>Bacteria</taxon>
        <taxon>Pseudomonadati</taxon>
        <taxon>Thermodesulfobacteriota</taxon>
        <taxon>Desulfobulbia</taxon>
        <taxon>Desulfobulbales</taxon>
        <taxon>Desulfobulbaceae</taxon>
        <taxon>Desulfolithobacter</taxon>
    </lineage>
</organism>
<dbReference type="InterPro" id="IPR006269">
    <property type="entry name" value="KDO8P_synthase"/>
</dbReference>
<gene>
    <name evidence="8 10" type="primary">kdsA</name>
    <name evidence="10" type="ORF">GF1_28370</name>
</gene>
<evidence type="ECO:0000256" key="7">
    <source>
        <dbReference type="ARBA" id="ARBA00049112"/>
    </source>
</evidence>
<dbReference type="KEGG" id="ddu:GF1_28370"/>
<dbReference type="EC" id="2.5.1.55" evidence="8"/>
<dbReference type="Proteomes" id="UP001063350">
    <property type="component" value="Chromosome"/>
</dbReference>
<dbReference type="Pfam" id="PF00793">
    <property type="entry name" value="DAHP_synth_1"/>
    <property type="match status" value="1"/>
</dbReference>
<evidence type="ECO:0000256" key="6">
    <source>
        <dbReference type="ARBA" id="ARBA00022679"/>
    </source>
</evidence>
<protein>
    <recommendedName>
        <fullName evidence="8">2-dehydro-3-deoxyphosphooctonate aldolase</fullName>
        <ecNumber evidence="8">2.5.1.55</ecNumber>
    </recommendedName>
    <alternativeName>
        <fullName evidence="8">3-deoxy-D-manno-octulosonic acid 8-phosphate synthase</fullName>
    </alternativeName>
    <alternativeName>
        <fullName evidence="8">KDO-8-phosphate synthase</fullName>
        <shortName evidence="8">KDO 8-P synthase</shortName>
        <shortName evidence="8">KDOPS</shortName>
    </alternativeName>
    <alternativeName>
        <fullName evidence="8">Phospho-2-dehydro-3-deoxyoctonate aldolase</fullName>
    </alternativeName>
</protein>
<dbReference type="SUPFAM" id="SSF51569">
    <property type="entry name" value="Aldolase"/>
    <property type="match status" value="1"/>
</dbReference>
<evidence type="ECO:0000256" key="8">
    <source>
        <dbReference type="HAMAP-Rule" id="MF_00056"/>
    </source>
</evidence>
<dbReference type="InterPro" id="IPR006218">
    <property type="entry name" value="DAHP1/KDSA"/>
</dbReference>
<keyword evidence="8" id="KW-0448">Lipopolysaccharide biosynthesis</keyword>
<dbReference type="NCBIfam" id="NF003543">
    <property type="entry name" value="PRK05198.1"/>
    <property type="match status" value="1"/>
</dbReference>
<accession>A0A915UAZ0</accession>
<dbReference type="InterPro" id="IPR013785">
    <property type="entry name" value="Aldolase_TIM"/>
</dbReference>
<proteinExistence type="inferred from homology"/>
<dbReference type="GO" id="GO:0005737">
    <property type="term" value="C:cytoplasm"/>
    <property type="evidence" value="ECO:0007669"/>
    <property type="project" value="UniProtKB-SubCell"/>
</dbReference>
<feature type="domain" description="DAHP synthetase I/KDSA" evidence="9">
    <location>
        <begin position="14"/>
        <end position="268"/>
    </location>
</feature>